<dbReference type="AlphaFoldDB" id="A0A0C9T6R8"/>
<organism evidence="2 3">
    <name type="scientific">Plicaturopsis crispa FD-325 SS-3</name>
    <dbReference type="NCBI Taxonomy" id="944288"/>
    <lineage>
        <taxon>Eukaryota</taxon>
        <taxon>Fungi</taxon>
        <taxon>Dikarya</taxon>
        <taxon>Basidiomycota</taxon>
        <taxon>Agaricomycotina</taxon>
        <taxon>Agaricomycetes</taxon>
        <taxon>Agaricomycetidae</taxon>
        <taxon>Amylocorticiales</taxon>
        <taxon>Amylocorticiaceae</taxon>
        <taxon>Plicatura</taxon>
        <taxon>Plicaturopsis crispa</taxon>
    </lineage>
</organism>
<dbReference type="SUPFAM" id="SSF52047">
    <property type="entry name" value="RNI-like"/>
    <property type="match status" value="2"/>
</dbReference>
<dbReference type="OrthoDB" id="2886535at2759"/>
<gene>
    <name evidence="2" type="ORF">PLICRDRAFT_441206</name>
</gene>
<dbReference type="Proteomes" id="UP000053263">
    <property type="component" value="Unassembled WGS sequence"/>
</dbReference>
<evidence type="ECO:0000313" key="2">
    <source>
        <dbReference type="EMBL" id="KII83778.1"/>
    </source>
</evidence>
<keyword evidence="3" id="KW-1185">Reference proteome</keyword>
<dbReference type="InterPro" id="IPR032675">
    <property type="entry name" value="LRR_dom_sf"/>
</dbReference>
<evidence type="ECO:0000313" key="3">
    <source>
        <dbReference type="Proteomes" id="UP000053263"/>
    </source>
</evidence>
<evidence type="ECO:0000256" key="1">
    <source>
        <dbReference type="SAM" id="MobiDB-lite"/>
    </source>
</evidence>
<dbReference type="HOGENOM" id="CLU_372590_0_0_1"/>
<protein>
    <recommendedName>
        <fullName evidence="4">F-box domain-containing protein</fullName>
    </recommendedName>
</protein>
<accession>A0A0C9T6R8</accession>
<name>A0A0C9T6R8_PLICR</name>
<sequence>MRQLNLTGVYFDQALAHMLCDLPQVEELQLWNCIMHDSDVSVGALRVPYISYQESRGGALSEDAIPNYRFDQWMRMFNQETLLSLSFFGLPEPRIQEGVLRVLAHAEPTVLPRVTRLSVPAIEHLWHFIPWIIPRLSSLGELMLPQGNHIIPIPPTDFVVPSSSLRAYLGGVELFPPFSAIATLTQVSLVHTTQRPSDPDPVCEVLSAATSLHERLTHLRIVSHITLRRLRTFCTLFPNLVVLKLRANRAFDGLNREALIPELYELPLPPKIEEVSIQIQFEEGVGAGIETPEGTALVHYLGTTYPTLQSFELVDEVFGKSWTRPFITSKQPDAHILPASTPPLPPTVWQEIAHYLSPESTRSLALTSQSLRFLAQPFLFREIAIHHILLDRRRGRSRYRHPAIAVTGQVIERLRFLETDRIACAVRKCSIATVPWLSQGALDMSWDGWDSDEDSEDGYDEDTSAYVVRSVFMALPQFRNMRRLEMTHVYFDRTLCKGLCELKQVEELHLRSCTMHNADVPTGALRVPHILYSEMNEVRGGVVPNYRWDQWMKLIGPNTVFESMTFFGMDDLYMEESILRMLADLDPMPLVVRLNVSVTEHLMSFIPSILPRLRTLEALVLEPAELNAPDPPTDIVVHSPSLTSYDGPLSLFRPFSHIQTLTHVSLVDTAQELSTGRDPLCDVLSAAAGLHARLTHLQIASYLTPQRLHTLCALFPNLAVLKLRSKPTAHSPNREVRPAPPNIVPR</sequence>
<dbReference type="Gene3D" id="3.80.10.10">
    <property type="entry name" value="Ribonuclease Inhibitor"/>
    <property type="match status" value="2"/>
</dbReference>
<dbReference type="EMBL" id="KN832574">
    <property type="protein sequence ID" value="KII83778.1"/>
    <property type="molecule type" value="Genomic_DNA"/>
</dbReference>
<feature type="region of interest" description="Disordered" evidence="1">
    <location>
        <begin position="726"/>
        <end position="746"/>
    </location>
</feature>
<proteinExistence type="predicted"/>
<reference evidence="2 3" key="1">
    <citation type="submission" date="2014-06" db="EMBL/GenBank/DDBJ databases">
        <title>Evolutionary Origins and Diversification of the Mycorrhizal Mutualists.</title>
        <authorList>
            <consortium name="DOE Joint Genome Institute"/>
            <consortium name="Mycorrhizal Genomics Consortium"/>
            <person name="Kohler A."/>
            <person name="Kuo A."/>
            <person name="Nagy L.G."/>
            <person name="Floudas D."/>
            <person name="Copeland A."/>
            <person name="Barry K.W."/>
            <person name="Cichocki N."/>
            <person name="Veneault-Fourrey C."/>
            <person name="LaButti K."/>
            <person name="Lindquist E.A."/>
            <person name="Lipzen A."/>
            <person name="Lundell T."/>
            <person name="Morin E."/>
            <person name="Murat C."/>
            <person name="Riley R."/>
            <person name="Ohm R."/>
            <person name="Sun H."/>
            <person name="Tunlid A."/>
            <person name="Henrissat B."/>
            <person name="Grigoriev I.V."/>
            <person name="Hibbett D.S."/>
            <person name="Martin F."/>
        </authorList>
    </citation>
    <scope>NUCLEOTIDE SEQUENCE [LARGE SCALE GENOMIC DNA]</scope>
    <source>
        <strain evidence="2 3">FD-325 SS-3</strain>
    </source>
</reference>
<evidence type="ECO:0008006" key="4">
    <source>
        <dbReference type="Google" id="ProtNLM"/>
    </source>
</evidence>